<sequence length="108" mass="11916">MLRYVLLTSLLLSSSVVAKPFGDIDKGKLKSPSCVYCHGSNGMTTNDAYPNLAGQNAQYLYDSMKAYQDGLRLGPLAEMMAAQLRMLNDEDLRDVAAFYSEQTSHAEK</sequence>
<evidence type="ECO:0000256" key="5">
    <source>
        <dbReference type="ARBA" id="ARBA00023004"/>
    </source>
</evidence>
<dbReference type="InterPro" id="IPR009056">
    <property type="entry name" value="Cyt_c-like_dom"/>
</dbReference>
<keyword evidence="4" id="KW-0249">Electron transport</keyword>
<feature type="domain" description="Cytochrome c" evidence="8">
    <location>
        <begin position="22"/>
        <end position="103"/>
    </location>
</feature>
<dbReference type="GO" id="GO:0020037">
    <property type="term" value="F:heme binding"/>
    <property type="evidence" value="ECO:0007669"/>
    <property type="project" value="InterPro"/>
</dbReference>
<dbReference type="SUPFAM" id="SSF46626">
    <property type="entry name" value="Cytochrome c"/>
    <property type="match status" value="1"/>
</dbReference>
<dbReference type="AlphaFoldDB" id="A0AAU9QH96"/>
<evidence type="ECO:0000256" key="6">
    <source>
        <dbReference type="PROSITE-ProRule" id="PRU00433"/>
    </source>
</evidence>
<dbReference type="Pfam" id="PF00034">
    <property type="entry name" value="Cytochrom_C"/>
    <property type="match status" value="1"/>
</dbReference>
<proteinExistence type="predicted"/>
<dbReference type="PANTHER" id="PTHR33751">
    <property type="entry name" value="CBB3-TYPE CYTOCHROME C OXIDASE SUBUNIT FIXP"/>
    <property type="match status" value="1"/>
</dbReference>
<evidence type="ECO:0000256" key="7">
    <source>
        <dbReference type="SAM" id="SignalP"/>
    </source>
</evidence>
<organism evidence="9 10">
    <name type="scientific">Vibrio jasicida</name>
    <dbReference type="NCBI Taxonomy" id="766224"/>
    <lineage>
        <taxon>Bacteria</taxon>
        <taxon>Pseudomonadati</taxon>
        <taxon>Pseudomonadota</taxon>
        <taxon>Gammaproteobacteria</taxon>
        <taxon>Vibrionales</taxon>
        <taxon>Vibrionaceae</taxon>
        <taxon>Vibrio</taxon>
    </lineage>
</organism>
<keyword evidence="2 6" id="KW-0349">Heme</keyword>
<dbReference type="InterPro" id="IPR036909">
    <property type="entry name" value="Cyt_c-like_dom_sf"/>
</dbReference>
<evidence type="ECO:0000313" key="10">
    <source>
        <dbReference type="Proteomes" id="UP001295462"/>
    </source>
</evidence>
<dbReference type="GO" id="GO:0046872">
    <property type="term" value="F:metal ion binding"/>
    <property type="evidence" value="ECO:0007669"/>
    <property type="project" value="UniProtKB-KW"/>
</dbReference>
<dbReference type="Gene3D" id="1.10.760.10">
    <property type="entry name" value="Cytochrome c-like domain"/>
    <property type="match status" value="1"/>
</dbReference>
<dbReference type="EMBL" id="CAKMUD010000024">
    <property type="protein sequence ID" value="CAH1572981.1"/>
    <property type="molecule type" value="Genomic_DNA"/>
</dbReference>
<name>A0AAU9QH96_9VIBR</name>
<dbReference type="InterPro" id="IPR050597">
    <property type="entry name" value="Cytochrome_c_Oxidase_Subunit"/>
</dbReference>
<dbReference type="PANTHER" id="PTHR33751:SF9">
    <property type="entry name" value="CYTOCHROME C4"/>
    <property type="match status" value="1"/>
</dbReference>
<evidence type="ECO:0000313" key="9">
    <source>
        <dbReference type="EMBL" id="CAH1572981.1"/>
    </source>
</evidence>
<evidence type="ECO:0000256" key="1">
    <source>
        <dbReference type="ARBA" id="ARBA00022448"/>
    </source>
</evidence>
<feature type="chain" id="PRO_5043885752" evidence="7">
    <location>
        <begin position="19"/>
        <end position="108"/>
    </location>
</feature>
<dbReference type="GO" id="GO:0009055">
    <property type="term" value="F:electron transfer activity"/>
    <property type="evidence" value="ECO:0007669"/>
    <property type="project" value="InterPro"/>
</dbReference>
<dbReference type="Proteomes" id="UP001295462">
    <property type="component" value="Unassembled WGS sequence"/>
</dbReference>
<keyword evidence="1" id="KW-0813">Transport</keyword>
<reference evidence="9" key="1">
    <citation type="submission" date="2022-01" db="EMBL/GenBank/DDBJ databases">
        <authorList>
            <person name="Lagorce A."/>
        </authorList>
    </citation>
    <scope>NUCLEOTIDE SEQUENCE</scope>
    <source>
        <strain evidence="9">Th15_F1_A12</strain>
    </source>
</reference>
<evidence type="ECO:0000256" key="2">
    <source>
        <dbReference type="ARBA" id="ARBA00022617"/>
    </source>
</evidence>
<evidence type="ECO:0000256" key="4">
    <source>
        <dbReference type="ARBA" id="ARBA00022982"/>
    </source>
</evidence>
<dbReference type="RefSeq" id="WP_409588344.1">
    <property type="nucleotide sequence ID" value="NZ_CAKMTZ010000035.1"/>
</dbReference>
<feature type="signal peptide" evidence="7">
    <location>
        <begin position="1"/>
        <end position="18"/>
    </location>
</feature>
<protein>
    <submittedName>
        <fullName evidence="9">C-type cytochrome</fullName>
    </submittedName>
</protein>
<accession>A0AAU9QH96</accession>
<evidence type="ECO:0000256" key="3">
    <source>
        <dbReference type="ARBA" id="ARBA00022723"/>
    </source>
</evidence>
<comment type="caution">
    <text evidence="9">The sequence shown here is derived from an EMBL/GenBank/DDBJ whole genome shotgun (WGS) entry which is preliminary data.</text>
</comment>
<dbReference type="PROSITE" id="PS51007">
    <property type="entry name" value="CYTC"/>
    <property type="match status" value="1"/>
</dbReference>
<keyword evidence="5 6" id="KW-0408">Iron</keyword>
<gene>
    <name evidence="9" type="ORF">THF1A12_120056</name>
</gene>
<keyword evidence="3 6" id="KW-0479">Metal-binding</keyword>
<evidence type="ECO:0000259" key="8">
    <source>
        <dbReference type="PROSITE" id="PS51007"/>
    </source>
</evidence>
<keyword evidence="7" id="KW-0732">Signal</keyword>